<evidence type="ECO:0000259" key="7">
    <source>
        <dbReference type="Pfam" id="PF01478"/>
    </source>
</evidence>
<dbReference type="GO" id="GO:0005886">
    <property type="term" value="C:plasma membrane"/>
    <property type="evidence" value="ECO:0007669"/>
    <property type="project" value="UniProtKB-SubCell"/>
</dbReference>
<feature type="transmembrane region" description="Helical" evidence="6">
    <location>
        <begin position="151"/>
        <end position="174"/>
    </location>
</feature>
<feature type="transmembrane region" description="Helical" evidence="6">
    <location>
        <begin position="12"/>
        <end position="31"/>
    </location>
</feature>
<evidence type="ECO:0000256" key="3">
    <source>
        <dbReference type="ARBA" id="ARBA00022692"/>
    </source>
</evidence>
<evidence type="ECO:0000256" key="6">
    <source>
        <dbReference type="SAM" id="Phobius"/>
    </source>
</evidence>
<feature type="transmembrane region" description="Helical" evidence="6">
    <location>
        <begin position="43"/>
        <end position="62"/>
    </location>
</feature>
<accession>A0A2G9WUQ0</accession>
<dbReference type="GO" id="GO:0004190">
    <property type="term" value="F:aspartic-type endopeptidase activity"/>
    <property type="evidence" value="ECO:0007669"/>
    <property type="project" value="InterPro"/>
</dbReference>
<dbReference type="AlphaFoldDB" id="A0A2G9WUQ0"/>
<dbReference type="InterPro" id="IPR052218">
    <property type="entry name" value="Preflagellin_Peptidase"/>
</dbReference>
<reference evidence="8 9" key="1">
    <citation type="submission" date="2017-08" db="EMBL/GenBank/DDBJ databases">
        <title>Pleomorphomonas carboxidotrophicus sp. nov., a new mesophilic hydrogenogenic carboxidotroph.</title>
        <authorList>
            <person name="Esquivel-Elizondo S."/>
            <person name="Krajmalnik-Brown R."/>
            <person name="Maldonado J."/>
        </authorList>
    </citation>
    <scope>NUCLEOTIDE SEQUENCE [LARGE SCALE GENOMIC DNA]</scope>
    <source>
        <strain evidence="8 9">SVCO-16</strain>
    </source>
</reference>
<evidence type="ECO:0000256" key="5">
    <source>
        <dbReference type="ARBA" id="ARBA00023136"/>
    </source>
</evidence>
<keyword evidence="3 6" id="KW-0812">Transmembrane</keyword>
<sequence>MPEASRRNSVQIVATLFVAIFPIVVTVAACYDLLTMQIPNRFPAALAVAFLALALLSGLPLATIGIHLLVGLGLLAGTFALFAFGFLGGGDAKFASAIVLWLGIEQALPFLALTALFGGALSLVILGFRAFPLPAALLGWPPALRLHERGAGVPYGVALAAAALVVFPDTQWFLALAKA</sequence>
<organism evidence="8 9">
    <name type="scientific">Pleomorphomonas carboxyditropha</name>
    <dbReference type="NCBI Taxonomy" id="2023338"/>
    <lineage>
        <taxon>Bacteria</taxon>
        <taxon>Pseudomonadati</taxon>
        <taxon>Pseudomonadota</taxon>
        <taxon>Alphaproteobacteria</taxon>
        <taxon>Hyphomicrobiales</taxon>
        <taxon>Pleomorphomonadaceae</taxon>
        <taxon>Pleomorphomonas</taxon>
    </lineage>
</organism>
<dbReference type="Proteomes" id="UP000231070">
    <property type="component" value="Unassembled WGS sequence"/>
</dbReference>
<keyword evidence="5 6" id="KW-0472">Membrane</keyword>
<comment type="caution">
    <text evidence="8">The sequence shown here is derived from an EMBL/GenBank/DDBJ whole genome shotgun (WGS) entry which is preliminary data.</text>
</comment>
<dbReference type="RefSeq" id="WP_100081462.1">
    <property type="nucleotide sequence ID" value="NZ_NQVN01000010.1"/>
</dbReference>
<evidence type="ECO:0000256" key="2">
    <source>
        <dbReference type="ARBA" id="ARBA00022475"/>
    </source>
</evidence>
<dbReference type="PANTHER" id="PTHR36506:SF1">
    <property type="entry name" value="PREFLAGELLIN PEPTIDASE"/>
    <property type="match status" value="1"/>
</dbReference>
<evidence type="ECO:0000256" key="1">
    <source>
        <dbReference type="ARBA" id="ARBA00004651"/>
    </source>
</evidence>
<evidence type="ECO:0000313" key="9">
    <source>
        <dbReference type="Proteomes" id="UP000231070"/>
    </source>
</evidence>
<dbReference type="Gene3D" id="1.20.120.1220">
    <property type="match status" value="1"/>
</dbReference>
<keyword evidence="9" id="KW-1185">Reference proteome</keyword>
<dbReference type="EMBL" id="NQVN01000010">
    <property type="protein sequence ID" value="PIO98438.1"/>
    <property type="molecule type" value="Genomic_DNA"/>
</dbReference>
<protein>
    <recommendedName>
        <fullName evidence="7">Prepilin type IV endopeptidase peptidase domain-containing protein</fullName>
    </recommendedName>
</protein>
<keyword evidence="4 6" id="KW-1133">Transmembrane helix</keyword>
<feature type="domain" description="Prepilin type IV endopeptidase peptidase" evidence="7">
    <location>
        <begin position="20"/>
        <end position="122"/>
    </location>
</feature>
<dbReference type="InterPro" id="IPR000045">
    <property type="entry name" value="Prepilin_IV_endopep_pep"/>
</dbReference>
<proteinExistence type="predicted"/>
<name>A0A2G9WUQ0_9HYPH</name>
<dbReference type="Pfam" id="PF01478">
    <property type="entry name" value="Peptidase_A24"/>
    <property type="match status" value="1"/>
</dbReference>
<comment type="subcellular location">
    <subcellularLocation>
        <location evidence="1">Cell membrane</location>
        <topology evidence="1">Multi-pass membrane protein</topology>
    </subcellularLocation>
</comment>
<dbReference type="OrthoDB" id="5329005at2"/>
<evidence type="ECO:0000256" key="4">
    <source>
        <dbReference type="ARBA" id="ARBA00022989"/>
    </source>
</evidence>
<dbReference type="PANTHER" id="PTHR36506">
    <property type="entry name" value="PREFLAGELLIN PEPTIDASE"/>
    <property type="match status" value="1"/>
</dbReference>
<feature type="transmembrane region" description="Helical" evidence="6">
    <location>
        <begin position="68"/>
        <end position="87"/>
    </location>
</feature>
<gene>
    <name evidence="8" type="ORF">CJ014_15885</name>
</gene>
<keyword evidence="2" id="KW-1003">Cell membrane</keyword>
<dbReference type="PROSITE" id="PS51257">
    <property type="entry name" value="PROKAR_LIPOPROTEIN"/>
    <property type="match status" value="1"/>
</dbReference>
<feature type="transmembrane region" description="Helical" evidence="6">
    <location>
        <begin position="108"/>
        <end position="131"/>
    </location>
</feature>
<evidence type="ECO:0000313" key="8">
    <source>
        <dbReference type="EMBL" id="PIO98438.1"/>
    </source>
</evidence>